<dbReference type="InterPro" id="IPR045090">
    <property type="entry name" value="Pept_M3A_M3B"/>
</dbReference>
<gene>
    <name evidence="12" type="ORF">JM946_06585</name>
</gene>
<feature type="domain" description="Peptidase M3A/M3B catalytic" evidence="10">
    <location>
        <begin position="225"/>
        <end position="674"/>
    </location>
</feature>
<comment type="caution">
    <text evidence="12">The sequence shown here is derived from an EMBL/GenBank/DDBJ whole genome shotgun (WGS) entry which is preliminary data.</text>
</comment>
<keyword evidence="4 9" id="KW-0378">Hydrolase</keyword>
<evidence type="ECO:0000256" key="3">
    <source>
        <dbReference type="ARBA" id="ARBA00022723"/>
    </source>
</evidence>
<comment type="cofactor">
    <cofactor evidence="9">
        <name>Zn(2+)</name>
        <dbReference type="ChEBI" id="CHEBI:29105"/>
    </cofactor>
    <text evidence="9">Binds 1 zinc ion.</text>
</comment>
<evidence type="ECO:0000256" key="6">
    <source>
        <dbReference type="ARBA" id="ARBA00023049"/>
    </source>
</evidence>
<dbReference type="PANTHER" id="PTHR43660">
    <property type="entry name" value="DIPEPTIDYL CARBOXYPEPTIDASE"/>
    <property type="match status" value="1"/>
</dbReference>
<dbReference type="InterPro" id="IPR024079">
    <property type="entry name" value="MetalloPept_cat_dom_sf"/>
</dbReference>
<dbReference type="RefSeq" id="WP_203166354.1">
    <property type="nucleotide sequence ID" value="NZ_JAEVLS010000001.1"/>
</dbReference>
<dbReference type="Gene3D" id="1.20.1050.40">
    <property type="entry name" value="Endopeptidase. Chain P, domain 1"/>
    <property type="match status" value="1"/>
</dbReference>
<evidence type="ECO:0000259" key="10">
    <source>
        <dbReference type="Pfam" id="PF01432"/>
    </source>
</evidence>
<dbReference type="EMBL" id="JAEVLS010000001">
    <property type="protein sequence ID" value="MBM0104404.1"/>
    <property type="molecule type" value="Genomic_DNA"/>
</dbReference>
<feature type="domain" description="Oligopeptidase A N-terminal" evidence="11">
    <location>
        <begin position="32"/>
        <end position="152"/>
    </location>
</feature>
<evidence type="ECO:0000256" key="2">
    <source>
        <dbReference type="ARBA" id="ARBA00022670"/>
    </source>
</evidence>
<evidence type="ECO:0000313" key="12">
    <source>
        <dbReference type="EMBL" id="MBM0104404.1"/>
    </source>
</evidence>
<evidence type="ECO:0000256" key="1">
    <source>
        <dbReference type="ARBA" id="ARBA00006040"/>
    </source>
</evidence>
<evidence type="ECO:0000256" key="9">
    <source>
        <dbReference type="RuleBase" id="RU003435"/>
    </source>
</evidence>
<dbReference type="InterPro" id="IPR034005">
    <property type="entry name" value="M3A_DCP"/>
</dbReference>
<keyword evidence="6 9" id="KW-0482">Metalloprotease</keyword>
<dbReference type="InterPro" id="IPR045666">
    <property type="entry name" value="OpdA_N"/>
</dbReference>
<dbReference type="Pfam" id="PF01432">
    <property type="entry name" value="Peptidase_M3"/>
    <property type="match status" value="1"/>
</dbReference>
<dbReference type="InterPro" id="IPR024077">
    <property type="entry name" value="Neurolysin/TOP_dom2"/>
</dbReference>
<keyword evidence="2 9" id="KW-0645">Protease</keyword>
<dbReference type="CDD" id="cd06456">
    <property type="entry name" value="M3A_DCP"/>
    <property type="match status" value="1"/>
</dbReference>
<accession>A0ABS1WTU7</accession>
<keyword evidence="5 9" id="KW-0862">Zinc</keyword>
<name>A0ABS1WTU7_9GAMM</name>
<comment type="catalytic activity">
    <reaction evidence="7">
        <text>Hydrolysis of oligopeptides, with broad specificity. Gly or Ala commonly occur as P1 or P1' residues, but more distant residues are also important, as is shown by the fact that Z-Gly-Pro-Gly-|-Gly-Pro-Ala is cleaved, but not Z-(Gly)(5).</text>
        <dbReference type="EC" id="3.4.24.70"/>
    </reaction>
</comment>
<keyword evidence="13" id="KW-1185">Reference proteome</keyword>
<dbReference type="InterPro" id="IPR001567">
    <property type="entry name" value="Pept_M3A_M3B_dom"/>
</dbReference>
<dbReference type="Pfam" id="PF19310">
    <property type="entry name" value="TOP_N"/>
    <property type="match status" value="1"/>
</dbReference>
<reference evidence="12 13" key="1">
    <citation type="journal article" date="2021" name="Int. J. Syst. Evol. Microbiol.">
        <title>Steroidobacter gossypii sp. nov., isolated from soil of cotton cropping field.</title>
        <authorList>
            <person name="Huang R."/>
            <person name="Yang S."/>
            <person name="Zhen C."/>
            <person name="Liu W."/>
        </authorList>
    </citation>
    <scope>NUCLEOTIDE SEQUENCE [LARGE SCALE GENOMIC DNA]</scope>
    <source>
        <strain evidence="12 13">S1-65</strain>
    </source>
</reference>
<keyword evidence="3 9" id="KW-0479">Metal-binding</keyword>
<dbReference type="EC" id="3.4.24.70" evidence="8"/>
<evidence type="ECO:0000256" key="7">
    <source>
        <dbReference type="ARBA" id="ARBA00024603"/>
    </source>
</evidence>
<organism evidence="12 13">
    <name type="scientific">Steroidobacter gossypii</name>
    <dbReference type="NCBI Taxonomy" id="2805490"/>
    <lineage>
        <taxon>Bacteria</taxon>
        <taxon>Pseudomonadati</taxon>
        <taxon>Pseudomonadota</taxon>
        <taxon>Gammaproteobacteria</taxon>
        <taxon>Steroidobacterales</taxon>
        <taxon>Steroidobacteraceae</taxon>
        <taxon>Steroidobacter</taxon>
    </lineage>
</organism>
<evidence type="ECO:0000259" key="11">
    <source>
        <dbReference type="Pfam" id="PF19310"/>
    </source>
</evidence>
<dbReference type="Proteomes" id="UP000661077">
    <property type="component" value="Unassembled WGS sequence"/>
</dbReference>
<evidence type="ECO:0000256" key="8">
    <source>
        <dbReference type="ARBA" id="ARBA00026100"/>
    </source>
</evidence>
<dbReference type="SUPFAM" id="SSF55486">
    <property type="entry name" value="Metalloproteases ('zincins'), catalytic domain"/>
    <property type="match status" value="1"/>
</dbReference>
<sequence>MTAAHVTAAHDHRQDLPVFSSIKPAEVEGKLRALLDSHRAELERLLTTETPTWDSVIVPLEEMHHRLSRTWSPVGHMNGVVNTDELRAAYNACLPLLTAWNTDLAQDERLYRAYETVLKNEGARLTPGQRKLLENGLRDFRLAGVALPADKKQRYKELVEQLATLQSKFDENVLDATNAWSRHVTDQKELEGLPAPIVERARAAAEAKQLSGWLFPLDAPNYQAVMMHAAHEPLRRDFYHGWTTRASDQDGNEGKWDNTALMDRILGVRHEIANIVGFPNYAEYSLATKMASSVPEVRSFLEQLADKSRPVAQQEFDELTRFAGHELQAWDVAYYSEKLKRERFDLSEEALRPYFPLPRVLSGMFSVAEQLYGVTIAERTGVDLYHPDVRFYDILDADGSRRGSFYVDLYARAKKRGGAWMDECVGRKQLAGATSLPVAYLVCNFMPPVGSQPSLLTHYEVVTMFHEFGHGLHHMLTRVDYPSIAGINGVAWDAVELPSQFMENFAWRAEVIPMISAHVETGEPLPEAELNRLLGTRTFQAGMQNVRQLEFALFDLRIHSEFVPGAPSKVSQTLNEVREQVAVVKPPAFNRFAHSFQHIFSGGYAAGYYSYKWAEVLAADAFSAFEEGGIFNRSVSSKFLSSILEQGGSRDAMEAFVEFRGRKPTIEPLLKQLGLAA</sequence>
<evidence type="ECO:0000256" key="4">
    <source>
        <dbReference type="ARBA" id="ARBA00022801"/>
    </source>
</evidence>
<protein>
    <recommendedName>
        <fullName evidence="8">oligopeptidase A</fullName>
        <ecNumber evidence="8">3.4.24.70</ecNumber>
    </recommendedName>
</protein>
<proteinExistence type="inferred from homology"/>
<dbReference type="PANTHER" id="PTHR43660:SF1">
    <property type="entry name" value="DIPEPTIDYL CARBOXYPEPTIDASE"/>
    <property type="match status" value="1"/>
</dbReference>
<dbReference type="Gene3D" id="1.10.1370.10">
    <property type="entry name" value="Neurolysin, domain 3"/>
    <property type="match status" value="1"/>
</dbReference>
<comment type="similarity">
    <text evidence="1 9">Belongs to the peptidase M3 family.</text>
</comment>
<evidence type="ECO:0000256" key="5">
    <source>
        <dbReference type="ARBA" id="ARBA00022833"/>
    </source>
</evidence>
<evidence type="ECO:0000313" key="13">
    <source>
        <dbReference type="Proteomes" id="UP000661077"/>
    </source>
</evidence>
<dbReference type="InterPro" id="IPR024080">
    <property type="entry name" value="Neurolysin/TOP_N"/>
</dbReference>
<dbReference type="Gene3D" id="3.40.390.10">
    <property type="entry name" value="Collagenase (Catalytic Domain)"/>
    <property type="match status" value="1"/>
</dbReference>